<evidence type="ECO:0000259" key="1">
    <source>
        <dbReference type="Pfam" id="PF00882"/>
    </source>
</evidence>
<proteinExistence type="predicted"/>
<name>A0A941DQ73_9BACI</name>
<comment type="caution">
    <text evidence="2">The sequence shown here is derived from an EMBL/GenBank/DDBJ whole genome shotgun (WGS) entry which is preliminary data.</text>
</comment>
<dbReference type="Proteomes" id="UP000675284">
    <property type="component" value="Unassembled WGS sequence"/>
</dbReference>
<dbReference type="EMBL" id="JAGSOT010000002">
    <property type="protein sequence ID" value="MBR7794585.1"/>
    <property type="molecule type" value="Genomic_DNA"/>
</dbReference>
<evidence type="ECO:0000313" key="2">
    <source>
        <dbReference type="EMBL" id="MBR7794585.1"/>
    </source>
</evidence>
<protein>
    <submittedName>
        <fullName evidence="2">Zinc dependent phospholipase C family protein</fullName>
    </submittedName>
</protein>
<dbReference type="AlphaFoldDB" id="A0A941DQ73"/>
<dbReference type="RefSeq" id="WP_026682058.1">
    <property type="nucleotide sequence ID" value="NZ_BAAACY010000005.1"/>
</dbReference>
<evidence type="ECO:0000313" key="3">
    <source>
        <dbReference type="Proteomes" id="UP000675284"/>
    </source>
</evidence>
<organism evidence="2 3">
    <name type="scientific">Virgibacillus salarius</name>
    <dbReference type="NCBI Taxonomy" id="447199"/>
    <lineage>
        <taxon>Bacteria</taxon>
        <taxon>Bacillati</taxon>
        <taxon>Bacillota</taxon>
        <taxon>Bacilli</taxon>
        <taxon>Bacillales</taxon>
        <taxon>Bacillaceae</taxon>
        <taxon>Virgibacillus</taxon>
    </lineage>
</organism>
<dbReference type="Pfam" id="PF00882">
    <property type="entry name" value="Zn_dep_PLPC"/>
    <property type="match status" value="1"/>
</dbReference>
<dbReference type="InterPro" id="IPR029002">
    <property type="entry name" value="PLPC/GPLD1"/>
</dbReference>
<accession>A0A941DQ73</accession>
<sequence length="205" mass="24222">MGSRMMHLIIANEIAKQLSLRNKHAFLLGGIAADAKHPKDQSHYYQGNIEDFSRVIAWNDFYQTYKEDTSDYIKGYYSHLIADDLWLHGFYFAWLKNRMEVNKQLFERYHQDFRLLNGMLIQHYNVSTQIIDELEYGLETGSIVEVSKNELRALLRMVKEDFQSAHKRSDIILKVFTFEQIIGYIETSVEKGKMKIQELFMSYPC</sequence>
<gene>
    <name evidence="2" type="ORF">KCX74_00840</name>
</gene>
<reference evidence="2" key="1">
    <citation type="submission" date="2021-04" db="EMBL/GenBank/DDBJ databases">
        <title>Isolation and polyphasic classification of algal microorganism.</title>
        <authorList>
            <person name="Wang S."/>
        </authorList>
    </citation>
    <scope>NUCLEOTIDE SEQUENCE</scope>
    <source>
        <strain evidence="2">720a</strain>
    </source>
</reference>
<feature type="domain" description="Phospholipase C/D" evidence="1">
    <location>
        <begin position="6"/>
        <end position="134"/>
    </location>
</feature>
<keyword evidence="3" id="KW-1185">Reference proteome</keyword>